<keyword evidence="5" id="KW-1185">Reference proteome</keyword>
<dbReference type="InterPro" id="IPR045112">
    <property type="entry name" value="PPAN-like"/>
</dbReference>
<dbReference type="OrthoDB" id="10261452at2759"/>
<name>A0A2G9QDS5_AQUCT</name>
<feature type="domain" description="Brix" evidence="3">
    <location>
        <begin position="1"/>
        <end position="30"/>
    </location>
</feature>
<reference evidence="5" key="1">
    <citation type="journal article" date="2017" name="Nat. Commun.">
        <title>The North American bullfrog draft genome provides insight into hormonal regulation of long noncoding RNA.</title>
        <authorList>
            <person name="Hammond S.A."/>
            <person name="Warren R.L."/>
            <person name="Vandervalk B.P."/>
            <person name="Kucuk E."/>
            <person name="Khan H."/>
            <person name="Gibb E.A."/>
            <person name="Pandoh P."/>
            <person name="Kirk H."/>
            <person name="Zhao Y."/>
            <person name="Jones M."/>
            <person name="Mungall A.J."/>
            <person name="Coope R."/>
            <person name="Pleasance S."/>
            <person name="Moore R.A."/>
            <person name="Holt R.A."/>
            <person name="Round J.M."/>
            <person name="Ohora S."/>
            <person name="Walle B.V."/>
            <person name="Veldhoen N."/>
            <person name="Helbing C.C."/>
            <person name="Birol I."/>
        </authorList>
    </citation>
    <scope>NUCLEOTIDE SEQUENCE [LARGE SCALE GENOMIC DNA]</scope>
</reference>
<protein>
    <recommendedName>
        <fullName evidence="3">Brix domain-containing protein</fullName>
    </recommendedName>
</protein>
<evidence type="ECO:0000256" key="2">
    <source>
        <dbReference type="SAM" id="MobiDB-lite"/>
    </source>
</evidence>
<evidence type="ECO:0000259" key="3">
    <source>
        <dbReference type="PROSITE" id="PS50833"/>
    </source>
</evidence>
<dbReference type="Proteomes" id="UP000228934">
    <property type="component" value="Unassembled WGS sequence"/>
</dbReference>
<dbReference type="GO" id="GO:0000027">
    <property type="term" value="P:ribosomal large subunit assembly"/>
    <property type="evidence" value="ECO:0007669"/>
    <property type="project" value="TreeGrafter"/>
</dbReference>
<evidence type="ECO:0000313" key="4">
    <source>
        <dbReference type="EMBL" id="PIO13726.1"/>
    </source>
</evidence>
<accession>A0A2G9QDS5</accession>
<sequence>MKSQQSAVRLTEIGPRMTLQLIKIEEGLSDGKVLYHSFIKKTEEEISAMLERKEKKLKLKNERKQKQEQNVQKKQQQKEENKYVIAPCVI</sequence>
<feature type="non-terminal residue" evidence="4">
    <location>
        <position position="90"/>
    </location>
</feature>
<evidence type="ECO:0000313" key="5">
    <source>
        <dbReference type="Proteomes" id="UP000228934"/>
    </source>
</evidence>
<dbReference type="InterPro" id="IPR007109">
    <property type="entry name" value="Brix"/>
</dbReference>
<dbReference type="GO" id="GO:0006364">
    <property type="term" value="P:rRNA processing"/>
    <property type="evidence" value="ECO:0007669"/>
    <property type="project" value="InterPro"/>
</dbReference>
<dbReference type="GO" id="GO:0019843">
    <property type="term" value="F:rRNA binding"/>
    <property type="evidence" value="ECO:0007669"/>
    <property type="project" value="InterPro"/>
</dbReference>
<feature type="region of interest" description="Disordered" evidence="2">
    <location>
        <begin position="60"/>
        <end position="79"/>
    </location>
</feature>
<dbReference type="GO" id="GO:0030687">
    <property type="term" value="C:preribosome, large subunit precursor"/>
    <property type="evidence" value="ECO:0007669"/>
    <property type="project" value="TreeGrafter"/>
</dbReference>
<dbReference type="EMBL" id="KZ004678">
    <property type="protein sequence ID" value="PIO13726.1"/>
    <property type="molecule type" value="Genomic_DNA"/>
</dbReference>
<evidence type="ECO:0000256" key="1">
    <source>
        <dbReference type="ARBA" id="ARBA00004604"/>
    </source>
</evidence>
<dbReference type="AlphaFoldDB" id="A0A2G9QDS5"/>
<dbReference type="GO" id="GO:0005730">
    <property type="term" value="C:nucleolus"/>
    <property type="evidence" value="ECO:0007669"/>
    <property type="project" value="UniProtKB-SubCell"/>
</dbReference>
<gene>
    <name evidence="4" type="ORF">AB205_0147680</name>
</gene>
<organism evidence="4 5">
    <name type="scientific">Aquarana catesbeiana</name>
    <name type="common">American bullfrog</name>
    <name type="synonym">Rana catesbeiana</name>
    <dbReference type="NCBI Taxonomy" id="8400"/>
    <lineage>
        <taxon>Eukaryota</taxon>
        <taxon>Metazoa</taxon>
        <taxon>Chordata</taxon>
        <taxon>Craniata</taxon>
        <taxon>Vertebrata</taxon>
        <taxon>Euteleostomi</taxon>
        <taxon>Amphibia</taxon>
        <taxon>Batrachia</taxon>
        <taxon>Anura</taxon>
        <taxon>Neobatrachia</taxon>
        <taxon>Ranoidea</taxon>
        <taxon>Ranidae</taxon>
        <taxon>Aquarana</taxon>
    </lineage>
</organism>
<dbReference type="PANTHER" id="PTHR12661:SF5">
    <property type="entry name" value="SUPPRESSOR OF SWI4 1 HOMOLOG"/>
    <property type="match status" value="1"/>
</dbReference>
<comment type="subcellular location">
    <subcellularLocation>
        <location evidence="1">Nucleus</location>
        <location evidence="1">Nucleolus</location>
    </subcellularLocation>
</comment>
<proteinExistence type="predicted"/>
<dbReference type="PANTHER" id="PTHR12661">
    <property type="entry name" value="PETER PAN-RELATED"/>
    <property type="match status" value="1"/>
</dbReference>
<dbReference type="PROSITE" id="PS50833">
    <property type="entry name" value="BRIX"/>
    <property type="match status" value="1"/>
</dbReference>